<sequence>MQKILDRSAFSGELRVGKNLIVDPLAFVGQNPFDGCFDCTLPVSEVSSCASTEALGFGWSVDGDEHNISLCHMLLHIGAEEEVLASALFNHIFQARVIDQKPITIPCIDPRNRDVNSNGTKQTLSLKKMEAVFLQI</sequence>
<comment type="caution">
    <text evidence="1">The sequence shown here is derived from an EMBL/GenBank/DDBJ whole genome shotgun (WGS) entry which is preliminary data.</text>
</comment>
<name>A0AAD3Y805_NEPGR</name>
<evidence type="ECO:0000313" key="2">
    <source>
        <dbReference type="Proteomes" id="UP001279734"/>
    </source>
</evidence>
<dbReference type="Proteomes" id="UP001279734">
    <property type="component" value="Unassembled WGS sequence"/>
</dbReference>
<accession>A0AAD3Y805</accession>
<protein>
    <submittedName>
        <fullName evidence="1">Uncharacterized protein</fullName>
    </submittedName>
</protein>
<reference evidence="1" key="1">
    <citation type="submission" date="2023-05" db="EMBL/GenBank/DDBJ databases">
        <title>Nepenthes gracilis genome sequencing.</title>
        <authorList>
            <person name="Fukushima K."/>
        </authorList>
    </citation>
    <scope>NUCLEOTIDE SEQUENCE</scope>
    <source>
        <strain evidence="1">SING2019-196</strain>
    </source>
</reference>
<keyword evidence="2" id="KW-1185">Reference proteome</keyword>
<organism evidence="1 2">
    <name type="scientific">Nepenthes gracilis</name>
    <name type="common">Slender pitcher plant</name>
    <dbReference type="NCBI Taxonomy" id="150966"/>
    <lineage>
        <taxon>Eukaryota</taxon>
        <taxon>Viridiplantae</taxon>
        <taxon>Streptophyta</taxon>
        <taxon>Embryophyta</taxon>
        <taxon>Tracheophyta</taxon>
        <taxon>Spermatophyta</taxon>
        <taxon>Magnoliopsida</taxon>
        <taxon>eudicotyledons</taxon>
        <taxon>Gunneridae</taxon>
        <taxon>Pentapetalae</taxon>
        <taxon>Caryophyllales</taxon>
        <taxon>Nepenthaceae</taxon>
        <taxon>Nepenthes</taxon>
    </lineage>
</organism>
<dbReference type="AlphaFoldDB" id="A0AAD3Y805"/>
<evidence type="ECO:0000313" key="1">
    <source>
        <dbReference type="EMBL" id="GMH30211.1"/>
    </source>
</evidence>
<dbReference type="EMBL" id="BSYO01000038">
    <property type="protein sequence ID" value="GMH30211.1"/>
    <property type="molecule type" value="Genomic_DNA"/>
</dbReference>
<gene>
    <name evidence="1" type="ORF">Nepgr_032054</name>
</gene>
<proteinExistence type="predicted"/>